<organism evidence="2 3">
    <name type="scientific">Knoellia remsis</name>
    <dbReference type="NCBI Taxonomy" id="407159"/>
    <lineage>
        <taxon>Bacteria</taxon>
        <taxon>Bacillati</taxon>
        <taxon>Actinomycetota</taxon>
        <taxon>Actinomycetes</taxon>
        <taxon>Micrococcales</taxon>
        <taxon>Intrasporangiaceae</taxon>
        <taxon>Knoellia</taxon>
    </lineage>
</organism>
<reference evidence="2 3" key="1">
    <citation type="submission" date="2018-03" db="EMBL/GenBank/DDBJ databases">
        <title>Genomic Encyclopedia of Archaeal and Bacterial Type Strains, Phase II (KMG-II): from individual species to whole genera.</title>
        <authorList>
            <person name="Goeker M."/>
        </authorList>
    </citation>
    <scope>NUCLEOTIDE SEQUENCE [LARGE SCALE GENOMIC DNA]</scope>
    <source>
        <strain evidence="2 3">ATCC BAA-1496</strain>
    </source>
</reference>
<keyword evidence="1" id="KW-0472">Membrane</keyword>
<keyword evidence="3" id="KW-1185">Reference proteome</keyword>
<name>A0A2T0UEH9_9MICO</name>
<feature type="transmembrane region" description="Helical" evidence="1">
    <location>
        <begin position="12"/>
        <end position="31"/>
    </location>
</feature>
<dbReference type="AlphaFoldDB" id="A0A2T0UEH9"/>
<keyword evidence="1" id="KW-1133">Transmembrane helix</keyword>
<dbReference type="EMBL" id="PVTI01000019">
    <property type="protein sequence ID" value="PRY56323.1"/>
    <property type="molecule type" value="Genomic_DNA"/>
</dbReference>
<keyword evidence="1" id="KW-0812">Transmembrane</keyword>
<protein>
    <recommendedName>
        <fullName evidence="4">DUF2975 family protein</fullName>
    </recommendedName>
</protein>
<evidence type="ECO:0008006" key="4">
    <source>
        <dbReference type="Google" id="ProtNLM"/>
    </source>
</evidence>
<feature type="transmembrane region" description="Helical" evidence="1">
    <location>
        <begin position="170"/>
        <end position="187"/>
    </location>
</feature>
<dbReference type="Proteomes" id="UP000237822">
    <property type="component" value="Unassembled WGS sequence"/>
</dbReference>
<proteinExistence type="predicted"/>
<sequence>MRSEPILRLAELASRVVALAGLVTLCGYAVFGAGAGTGLPNGTPNWVWQGLGRAPLVEDLFEPTASVVPADRQVSDLVFALDKAVATSMLDPGVEQDPGADSYQGAEGVNVRNGYRFTASFDVGWGARVAIASLGALGAIGFAAFWWMLAGIIREARRGAVFTRRGVQRLVVMRGGLIVGPTGWVVANRVIDGRLLAESRAAGKFELAESWVEVPNYTTITLGLVLLALAVVWRRGSQLEEDVEGLV</sequence>
<feature type="transmembrane region" description="Helical" evidence="1">
    <location>
        <begin position="125"/>
        <end position="149"/>
    </location>
</feature>
<feature type="transmembrane region" description="Helical" evidence="1">
    <location>
        <begin position="214"/>
        <end position="233"/>
    </location>
</feature>
<evidence type="ECO:0000313" key="2">
    <source>
        <dbReference type="EMBL" id="PRY56323.1"/>
    </source>
</evidence>
<evidence type="ECO:0000256" key="1">
    <source>
        <dbReference type="SAM" id="Phobius"/>
    </source>
</evidence>
<gene>
    <name evidence="2" type="ORF">BCF74_11940</name>
</gene>
<evidence type="ECO:0000313" key="3">
    <source>
        <dbReference type="Proteomes" id="UP000237822"/>
    </source>
</evidence>
<accession>A0A2T0UEH9</accession>
<comment type="caution">
    <text evidence="2">The sequence shown here is derived from an EMBL/GenBank/DDBJ whole genome shotgun (WGS) entry which is preliminary data.</text>
</comment>
<dbReference type="RefSeq" id="WP_106298146.1">
    <property type="nucleotide sequence ID" value="NZ_PVTI01000019.1"/>
</dbReference>